<dbReference type="PANTHER" id="PTHR41247">
    <property type="entry name" value="HTH-TYPE TRANSCRIPTIONAL REPRESSOR YCNK"/>
    <property type="match status" value="1"/>
</dbReference>
<dbReference type="PANTHER" id="PTHR41247:SF1">
    <property type="entry name" value="HTH-TYPE TRANSCRIPTIONAL REPRESSOR YCNK"/>
    <property type="match status" value="1"/>
</dbReference>
<evidence type="ECO:0000313" key="2">
    <source>
        <dbReference type="Proteomes" id="UP001387364"/>
    </source>
</evidence>
<evidence type="ECO:0000313" key="1">
    <source>
        <dbReference type="EMBL" id="WXB94726.1"/>
    </source>
</evidence>
<dbReference type="Proteomes" id="UP001387364">
    <property type="component" value="Chromosome"/>
</dbReference>
<sequence>MNRIFLGMAASAMLLTACGKEQTYEPVEINPDIDVCDVCNMSITESQYATEVLLKDGSVETFDDIGCMVEYLNEQDEKTIGEKYVRDALSGDWVKLNKATFLYNKDYWTPMAYGVVSFSDQSSAEDYMKKEGKGEIMTLEEVMKHDWGGQQ</sequence>
<dbReference type="Pfam" id="PF05573">
    <property type="entry name" value="NosL"/>
    <property type="match status" value="1"/>
</dbReference>
<dbReference type="PROSITE" id="PS51257">
    <property type="entry name" value="PROKAR_LIPOPROTEIN"/>
    <property type="match status" value="1"/>
</dbReference>
<keyword evidence="2" id="KW-1185">Reference proteome</keyword>
<dbReference type="EMBL" id="CP147404">
    <property type="protein sequence ID" value="WXB94726.1"/>
    <property type="molecule type" value="Genomic_DNA"/>
</dbReference>
<gene>
    <name evidence="1" type="ORF">WDJ61_08910</name>
</gene>
<organism evidence="1 2">
    <name type="scientific">Bacillus kandeliae</name>
    <dbReference type="NCBI Taxonomy" id="3129297"/>
    <lineage>
        <taxon>Bacteria</taxon>
        <taxon>Bacillati</taxon>
        <taxon>Bacillota</taxon>
        <taxon>Bacilli</taxon>
        <taxon>Bacillales</taxon>
        <taxon>Bacillaceae</taxon>
        <taxon>Bacillus</taxon>
    </lineage>
</organism>
<proteinExistence type="predicted"/>
<accession>A0ABZ2NBN9</accession>
<protein>
    <submittedName>
        <fullName evidence="1">Nitrous oxide reductase accessory protein NosL</fullName>
    </submittedName>
</protein>
<dbReference type="RefSeq" id="WP_338754551.1">
    <property type="nucleotide sequence ID" value="NZ_CP147404.1"/>
</dbReference>
<reference evidence="1 2" key="1">
    <citation type="submission" date="2024-02" db="EMBL/GenBank/DDBJ databases">
        <title>Seven novel Bacillus-like species.</title>
        <authorList>
            <person name="Liu G."/>
        </authorList>
    </citation>
    <scope>NUCLEOTIDE SEQUENCE [LARGE SCALE GENOMIC DNA]</scope>
    <source>
        <strain evidence="1 2">FJAT-52991</strain>
    </source>
</reference>
<name>A0ABZ2NBN9_9BACI</name>
<dbReference type="InterPro" id="IPR008719">
    <property type="entry name" value="N2O_reductase_NosL"/>
</dbReference>
<dbReference type="SUPFAM" id="SSF160387">
    <property type="entry name" value="NosL/MerB-like"/>
    <property type="match status" value="1"/>
</dbReference>